<evidence type="ECO:0000259" key="1">
    <source>
        <dbReference type="PROSITE" id="PS50181"/>
    </source>
</evidence>
<dbReference type="EMBL" id="JAACJL010000046">
    <property type="protein sequence ID" value="KAF4613324.1"/>
    <property type="molecule type" value="Genomic_DNA"/>
</dbReference>
<proteinExistence type="predicted"/>
<evidence type="ECO:0000313" key="2">
    <source>
        <dbReference type="EMBL" id="KAF4613324.1"/>
    </source>
</evidence>
<dbReference type="GO" id="GO:0031146">
    <property type="term" value="P:SCF-dependent proteasomal ubiquitin-dependent protein catabolic process"/>
    <property type="evidence" value="ECO:0007669"/>
    <property type="project" value="TreeGrafter"/>
</dbReference>
<protein>
    <recommendedName>
        <fullName evidence="1">F-box domain-containing protein</fullName>
    </recommendedName>
</protein>
<evidence type="ECO:0000313" key="3">
    <source>
        <dbReference type="Proteomes" id="UP000521872"/>
    </source>
</evidence>
<dbReference type="GO" id="GO:0019005">
    <property type="term" value="C:SCF ubiquitin ligase complex"/>
    <property type="evidence" value="ECO:0007669"/>
    <property type="project" value="TreeGrafter"/>
</dbReference>
<dbReference type="SUPFAM" id="SSF52047">
    <property type="entry name" value="RNI-like"/>
    <property type="match status" value="1"/>
</dbReference>
<keyword evidence="3" id="KW-1185">Reference proteome</keyword>
<dbReference type="Proteomes" id="UP000521872">
    <property type="component" value="Unassembled WGS sequence"/>
</dbReference>
<comment type="caution">
    <text evidence="2">The sequence shown here is derived from an EMBL/GenBank/DDBJ whole genome shotgun (WGS) entry which is preliminary data.</text>
</comment>
<dbReference type="InterPro" id="IPR001810">
    <property type="entry name" value="F-box_dom"/>
</dbReference>
<reference evidence="2 3" key="1">
    <citation type="submission" date="2019-12" db="EMBL/GenBank/DDBJ databases">
        <authorList>
            <person name="Floudas D."/>
            <person name="Bentzer J."/>
            <person name="Ahren D."/>
            <person name="Johansson T."/>
            <person name="Persson P."/>
            <person name="Tunlid A."/>
        </authorList>
    </citation>
    <scope>NUCLEOTIDE SEQUENCE [LARGE SCALE GENOMIC DNA]</scope>
    <source>
        <strain evidence="2 3">CBS 102.39</strain>
    </source>
</reference>
<dbReference type="AlphaFoldDB" id="A0A8H4QLL2"/>
<dbReference type="InterPro" id="IPR032675">
    <property type="entry name" value="LRR_dom_sf"/>
</dbReference>
<dbReference type="SUPFAM" id="SSF81383">
    <property type="entry name" value="F-box domain"/>
    <property type="match status" value="1"/>
</dbReference>
<accession>A0A8H4QLL2</accession>
<dbReference type="InterPro" id="IPR036047">
    <property type="entry name" value="F-box-like_dom_sf"/>
</dbReference>
<feature type="domain" description="F-box" evidence="1">
    <location>
        <begin position="1"/>
        <end position="46"/>
    </location>
</feature>
<dbReference type="PROSITE" id="PS50181">
    <property type="entry name" value="FBOX"/>
    <property type="match status" value="1"/>
</dbReference>
<name>A0A8H4QLL2_9AGAR</name>
<organism evidence="2 3">
    <name type="scientific">Agrocybe pediades</name>
    <dbReference type="NCBI Taxonomy" id="84607"/>
    <lineage>
        <taxon>Eukaryota</taxon>
        <taxon>Fungi</taxon>
        <taxon>Dikarya</taxon>
        <taxon>Basidiomycota</taxon>
        <taxon>Agaricomycotina</taxon>
        <taxon>Agaricomycetes</taxon>
        <taxon>Agaricomycetidae</taxon>
        <taxon>Agaricales</taxon>
        <taxon>Agaricineae</taxon>
        <taxon>Strophariaceae</taxon>
        <taxon>Agrocybe</taxon>
    </lineage>
</organism>
<sequence>MAFQDLPLEILPEILQHIVRPQHLASACLVNKKFHQFTVTRLYERVSIYSWHKEGKIKVIKLFDTLSKYPYLASLLRKLEIRDFPKALPDADGDIMKQVQDGLRNCTNLRACTWTRDGSLDSDILRVLHSCQNLEELELNGHNDGHYDPRLLLGFTHLRRISIIMPSAAVVSQLRPWLSLTGDTLRSLTLICKASTFVTDQILESLAPFLVNLEYLHLTGCVKVTHRGVWSILSSNTKGLLGLGLEGVSPKFHMATLASQCISSGALIRLRSITLTVNQQIPMKEWVTGVVELLSTSPLELFQIYSSGAFFESPVTDDLWNQLILNHGQRITRFSVHRMLISLEAIDNICSQCTNLEQLFIVVEPNSLDILADSLGKAKKLRTVHINYPTEARVDAFPVLRPERALSIINRCSPNITEFGCNTRVWQVERQITYLENGTLDVLRKLAPYGSPEVPEQFLVVRT</sequence>
<gene>
    <name evidence="2" type="ORF">D9613_010978</name>
</gene>
<dbReference type="Gene3D" id="3.80.10.10">
    <property type="entry name" value="Ribonuclease Inhibitor"/>
    <property type="match status" value="1"/>
</dbReference>
<dbReference type="Pfam" id="PF12937">
    <property type="entry name" value="F-box-like"/>
    <property type="match status" value="1"/>
</dbReference>
<dbReference type="PANTHER" id="PTHR13318">
    <property type="entry name" value="PARTNER OF PAIRED, ISOFORM B-RELATED"/>
    <property type="match status" value="1"/>
</dbReference>